<dbReference type="AlphaFoldDB" id="A0A0F9M599"/>
<dbReference type="EMBL" id="LAZR01010909">
    <property type="protein sequence ID" value="KKM64382.1"/>
    <property type="molecule type" value="Genomic_DNA"/>
</dbReference>
<feature type="non-terminal residue" evidence="1">
    <location>
        <position position="1"/>
    </location>
</feature>
<protein>
    <submittedName>
        <fullName evidence="1">Uncharacterized protein</fullName>
    </submittedName>
</protein>
<name>A0A0F9M599_9ZZZZ</name>
<proteinExistence type="predicted"/>
<organism evidence="1">
    <name type="scientific">marine sediment metagenome</name>
    <dbReference type="NCBI Taxonomy" id="412755"/>
    <lineage>
        <taxon>unclassified sequences</taxon>
        <taxon>metagenomes</taxon>
        <taxon>ecological metagenomes</taxon>
    </lineage>
</organism>
<accession>A0A0F9M599</accession>
<reference evidence="1" key="1">
    <citation type="journal article" date="2015" name="Nature">
        <title>Complex archaea that bridge the gap between prokaryotes and eukaryotes.</title>
        <authorList>
            <person name="Spang A."/>
            <person name="Saw J.H."/>
            <person name="Jorgensen S.L."/>
            <person name="Zaremba-Niedzwiedzka K."/>
            <person name="Martijn J."/>
            <person name="Lind A.E."/>
            <person name="van Eijk R."/>
            <person name="Schleper C."/>
            <person name="Guy L."/>
            <person name="Ettema T.J."/>
        </authorList>
    </citation>
    <scope>NUCLEOTIDE SEQUENCE</scope>
</reference>
<sequence length="96" mass="10462">TITITNLIVNWDDTDATDFLDLILASSHLHDSTTTNNLITAGTNLGVGTTGFRNDAANITDFAMRTGDWVFLLVRFSQATGQSCRVYSIQADYTIA</sequence>
<gene>
    <name evidence="1" type="ORF">LCGC14_1501850</name>
</gene>
<evidence type="ECO:0000313" key="1">
    <source>
        <dbReference type="EMBL" id="KKM64382.1"/>
    </source>
</evidence>
<comment type="caution">
    <text evidence="1">The sequence shown here is derived from an EMBL/GenBank/DDBJ whole genome shotgun (WGS) entry which is preliminary data.</text>
</comment>